<evidence type="ECO:0000313" key="12">
    <source>
        <dbReference type="EMBL" id="NCN64781.1"/>
    </source>
</evidence>
<keyword evidence="8 11" id="KW-0812">Transmembrane</keyword>
<evidence type="ECO:0000256" key="11">
    <source>
        <dbReference type="HAMAP-Rule" id="MF_00024"/>
    </source>
</evidence>
<dbReference type="Pfam" id="PF03186">
    <property type="entry name" value="CobD_Cbib"/>
    <property type="match status" value="1"/>
</dbReference>
<comment type="caution">
    <text evidence="13">The sequence shown here is derived from an EMBL/GenBank/DDBJ whole genome shotgun (WGS) entry which is preliminary data.</text>
</comment>
<evidence type="ECO:0000256" key="1">
    <source>
        <dbReference type="ARBA" id="ARBA00003384"/>
    </source>
</evidence>
<dbReference type="Proteomes" id="UP000768163">
    <property type="component" value="Unassembled WGS sequence"/>
</dbReference>
<comment type="subcellular location">
    <subcellularLocation>
        <location evidence="2 11">Cell membrane</location>
        <topology evidence="2 11">Multi-pass membrane protein</topology>
    </subcellularLocation>
</comment>
<dbReference type="UniPathway" id="UPA00148"/>
<evidence type="ECO:0000256" key="8">
    <source>
        <dbReference type="ARBA" id="ARBA00022692"/>
    </source>
</evidence>
<dbReference type="PANTHER" id="PTHR34308">
    <property type="entry name" value="COBALAMIN BIOSYNTHESIS PROTEIN CBIB"/>
    <property type="match status" value="1"/>
</dbReference>
<dbReference type="AlphaFoldDB" id="A0A8J7Z322"/>
<name>A0A8J7Z322_9ARCH</name>
<dbReference type="GO" id="GO:0009236">
    <property type="term" value="P:cobalamin biosynthetic process"/>
    <property type="evidence" value="ECO:0007669"/>
    <property type="project" value="UniProtKB-UniRule"/>
</dbReference>
<evidence type="ECO:0000256" key="9">
    <source>
        <dbReference type="ARBA" id="ARBA00022989"/>
    </source>
</evidence>
<evidence type="ECO:0000256" key="3">
    <source>
        <dbReference type="ARBA" id="ARBA00004953"/>
    </source>
</evidence>
<proteinExistence type="inferred from homology"/>
<feature type="transmembrane region" description="Helical" evidence="11">
    <location>
        <begin position="167"/>
        <end position="188"/>
    </location>
</feature>
<accession>A0A8J7Z322</accession>
<organism evidence="13 14">
    <name type="scientific">Candidatus Altarchaeum hamiconexum</name>
    <dbReference type="NCBI Taxonomy" id="1803513"/>
    <lineage>
        <taxon>Archaea</taxon>
        <taxon>Candidatus Altarchaeota</taxon>
        <taxon>Candidatus Altiarchaeia</taxon>
        <taxon>Candidatus Altarchaeales</taxon>
        <taxon>Candidatus Altarchaeaceae</taxon>
        <taxon>Candidatus Altarchaeum</taxon>
    </lineage>
</organism>
<dbReference type="EMBL" id="JAACQH010000028">
    <property type="protein sequence ID" value="NCS91125.1"/>
    <property type="molecule type" value="Genomic_DNA"/>
</dbReference>
<dbReference type="Proteomes" id="UP000738826">
    <property type="component" value="Unassembled WGS sequence"/>
</dbReference>
<evidence type="ECO:0000256" key="4">
    <source>
        <dbReference type="ARBA" id="ARBA00006263"/>
    </source>
</evidence>
<dbReference type="PANTHER" id="PTHR34308:SF1">
    <property type="entry name" value="COBALAMIN BIOSYNTHESIS PROTEIN CBIB"/>
    <property type="match status" value="1"/>
</dbReference>
<feature type="transmembrane region" description="Helical" evidence="11">
    <location>
        <begin position="90"/>
        <end position="109"/>
    </location>
</feature>
<sequence length="329" mass="36337">MFILVLSYLADLIFGQPEKFFHPVRIIGWMTEKSENKFNNRQSILARRLKGANNRQSILARRLKGAVMAVTVIGITVCLAYVAIEISNALNPLLGILVSVYIAYTSFTIRELINAADDIFKALDKNSLVVARKNLAKIVTRDTKNLDEGHIVKSTIESTAENLNDSVVAPLFYLIIGGPVMAIGYRAANTLDAMVGYKTERYINFGWFSAKLDDVLNFIPARITGILICIAAEILQHNGRNSLKIMKRDGRKHESPNAGISEAAMSGALGIKLGGCYVYPNGKKKCREEIGEDNAKVEKFLIKKCVDICFTVSVLAVLAGIILKFFIEC</sequence>
<keyword evidence="6 11" id="KW-1003">Cell membrane</keyword>
<keyword evidence="9 11" id="KW-1133">Transmembrane helix</keyword>
<evidence type="ECO:0000256" key="10">
    <source>
        <dbReference type="ARBA" id="ARBA00023136"/>
    </source>
</evidence>
<dbReference type="HAMAP" id="MF_00024">
    <property type="entry name" value="CobD_CbiB"/>
    <property type="match status" value="1"/>
</dbReference>
<evidence type="ECO:0000313" key="13">
    <source>
        <dbReference type="EMBL" id="NCS91125.1"/>
    </source>
</evidence>
<evidence type="ECO:0000256" key="2">
    <source>
        <dbReference type="ARBA" id="ARBA00004651"/>
    </source>
</evidence>
<dbReference type="EMBL" id="JAACVF010000041">
    <property type="protein sequence ID" value="NCN64781.1"/>
    <property type="molecule type" value="Genomic_DNA"/>
</dbReference>
<evidence type="ECO:0000256" key="5">
    <source>
        <dbReference type="ARBA" id="ARBA00016185"/>
    </source>
</evidence>
<dbReference type="GO" id="GO:0015420">
    <property type="term" value="F:ABC-type vitamin B12 transporter activity"/>
    <property type="evidence" value="ECO:0007669"/>
    <property type="project" value="UniProtKB-UniRule"/>
</dbReference>
<feature type="transmembrane region" description="Helical" evidence="11">
    <location>
        <begin position="305"/>
        <end position="327"/>
    </location>
</feature>
<dbReference type="GO" id="GO:0005886">
    <property type="term" value="C:plasma membrane"/>
    <property type="evidence" value="ECO:0007669"/>
    <property type="project" value="UniProtKB-SubCell"/>
</dbReference>
<comment type="function">
    <text evidence="1 11">Converts cobyric acid to cobinamide by the addition of aminopropanol on the F carboxylic group.</text>
</comment>
<dbReference type="InterPro" id="IPR004485">
    <property type="entry name" value="Cobalamin_biosynth_CobD/CbiB"/>
</dbReference>
<dbReference type="NCBIfam" id="TIGR00380">
    <property type="entry name" value="cobal_cbiB"/>
    <property type="match status" value="1"/>
</dbReference>
<comment type="pathway">
    <text evidence="3 11">Cofactor biosynthesis; adenosylcobalamin biosynthesis.</text>
</comment>
<comment type="similarity">
    <text evidence="4 11">Belongs to the CobD/CbiB family.</text>
</comment>
<evidence type="ECO:0000313" key="14">
    <source>
        <dbReference type="Proteomes" id="UP000738826"/>
    </source>
</evidence>
<evidence type="ECO:0000256" key="6">
    <source>
        <dbReference type="ARBA" id="ARBA00022475"/>
    </source>
</evidence>
<dbReference type="GO" id="GO:0048472">
    <property type="term" value="F:threonine-phosphate decarboxylase activity"/>
    <property type="evidence" value="ECO:0007669"/>
    <property type="project" value="InterPro"/>
</dbReference>
<gene>
    <name evidence="11 13" type="primary">cobD</name>
    <name evidence="13" type="ORF">GW779_01705</name>
    <name evidence="12" type="ORF">GW910_01720</name>
</gene>
<reference evidence="13" key="1">
    <citation type="submission" date="2019-11" db="EMBL/GenBank/DDBJ databases">
        <title>Lipid analysis of CO2-rich subsurface aquifers suggests an autotrophy-based deep biosphere with lysolipids enriched in CPR bacteria.</title>
        <authorList>
            <person name="Probst A.J."/>
            <person name="Elling F.J."/>
            <person name="Castelle C.J."/>
            <person name="Zhu Q."/>
            <person name="Elvert M."/>
            <person name="Birarda G."/>
            <person name="Holman H.-Y."/>
            <person name="Lane K.R."/>
            <person name="Ladd B."/>
            <person name="Ryan M.C."/>
            <person name="Woyke T."/>
            <person name="Hinrichs K.-U."/>
            <person name="Banfield J.F."/>
        </authorList>
    </citation>
    <scope>NUCLEOTIDE SEQUENCE</scope>
    <source>
        <strain evidence="12">CG_2015-01_33_1645</strain>
        <strain evidence="13">CG_2015-04_33_537</strain>
    </source>
</reference>
<keyword evidence="7 11" id="KW-0169">Cobalamin biosynthesis</keyword>
<comment type="caution">
    <text evidence="11">Lacks conserved residue(s) required for the propagation of feature annotation.</text>
</comment>
<evidence type="ECO:0000256" key="7">
    <source>
        <dbReference type="ARBA" id="ARBA00022573"/>
    </source>
</evidence>
<feature type="transmembrane region" description="Helical" evidence="11">
    <location>
        <begin position="65"/>
        <end position="84"/>
    </location>
</feature>
<keyword evidence="10 11" id="KW-0472">Membrane</keyword>
<protein>
    <recommendedName>
        <fullName evidence="5 11">Probable cobalamin biosynthesis protein CobD</fullName>
    </recommendedName>
</protein>